<organism evidence="2 3">
    <name type="scientific">Neocucurbitaria cava</name>
    <dbReference type="NCBI Taxonomy" id="798079"/>
    <lineage>
        <taxon>Eukaryota</taxon>
        <taxon>Fungi</taxon>
        <taxon>Dikarya</taxon>
        <taxon>Ascomycota</taxon>
        <taxon>Pezizomycotina</taxon>
        <taxon>Dothideomycetes</taxon>
        <taxon>Pleosporomycetidae</taxon>
        <taxon>Pleosporales</taxon>
        <taxon>Pleosporineae</taxon>
        <taxon>Cucurbitariaceae</taxon>
        <taxon>Neocucurbitaria</taxon>
    </lineage>
</organism>
<evidence type="ECO:0000313" key="2">
    <source>
        <dbReference type="EMBL" id="KAJ4374279.1"/>
    </source>
</evidence>
<feature type="region of interest" description="Disordered" evidence="1">
    <location>
        <begin position="65"/>
        <end position="103"/>
    </location>
</feature>
<sequence length="103" mass="11846">MGWLSEARKGAPELSEDHRKRSEMKHWADAEGAFIENTIGRGSEEAILKNAKPVRPKVLDRLWDRTRSQNSTLTTKEDMTIKQTSELEWRSEEASKHNGQRSP</sequence>
<dbReference type="AlphaFoldDB" id="A0A9W8YDB1"/>
<protein>
    <submittedName>
        <fullName evidence="2">Uncharacterized protein</fullName>
    </submittedName>
</protein>
<evidence type="ECO:0000313" key="3">
    <source>
        <dbReference type="Proteomes" id="UP001140560"/>
    </source>
</evidence>
<proteinExistence type="predicted"/>
<comment type="caution">
    <text evidence="2">The sequence shown here is derived from an EMBL/GenBank/DDBJ whole genome shotgun (WGS) entry which is preliminary data.</text>
</comment>
<gene>
    <name evidence="2" type="ORF">N0V83_003020</name>
</gene>
<keyword evidence="3" id="KW-1185">Reference proteome</keyword>
<accession>A0A9W8YDB1</accession>
<feature type="region of interest" description="Disordered" evidence="1">
    <location>
        <begin position="1"/>
        <end position="24"/>
    </location>
</feature>
<name>A0A9W8YDB1_9PLEO</name>
<evidence type="ECO:0000256" key="1">
    <source>
        <dbReference type="SAM" id="MobiDB-lite"/>
    </source>
</evidence>
<dbReference type="EMBL" id="JAPEUY010000004">
    <property type="protein sequence ID" value="KAJ4374279.1"/>
    <property type="molecule type" value="Genomic_DNA"/>
</dbReference>
<reference evidence="2" key="1">
    <citation type="submission" date="2022-10" db="EMBL/GenBank/DDBJ databases">
        <title>Tapping the CABI collections for fungal endophytes: first genome assemblies for Collariella, Neodidymelliopsis, Ascochyta clinopodiicola, Didymella pomorum, Didymosphaeria variabile, Neocosmospora piperis and Neocucurbitaria cava.</title>
        <authorList>
            <person name="Hill R."/>
        </authorList>
    </citation>
    <scope>NUCLEOTIDE SEQUENCE</scope>
    <source>
        <strain evidence="2">IMI 356814</strain>
    </source>
</reference>
<feature type="compositionally biased region" description="Basic and acidic residues" evidence="1">
    <location>
        <begin position="75"/>
        <end position="96"/>
    </location>
</feature>
<dbReference type="Proteomes" id="UP001140560">
    <property type="component" value="Unassembled WGS sequence"/>
</dbReference>